<dbReference type="PANTHER" id="PTHR21064:SF5">
    <property type="entry name" value="SLR1880 PROTEIN"/>
    <property type="match status" value="1"/>
</dbReference>
<dbReference type="InterPro" id="IPR050249">
    <property type="entry name" value="Pseudomonas-type_ThrB"/>
</dbReference>
<dbReference type="InterPro" id="IPR002575">
    <property type="entry name" value="Aminoglycoside_PTrfase"/>
</dbReference>
<dbReference type="EMBL" id="JAGFNZ010000002">
    <property type="protein sequence ID" value="MBW7572642.1"/>
    <property type="molecule type" value="Genomic_DNA"/>
</dbReference>
<gene>
    <name evidence="2" type="ORF">J5W02_07425</name>
</gene>
<reference evidence="2 3" key="1">
    <citation type="submission" date="2021-03" db="EMBL/GenBank/DDBJ databases">
        <title>Caproiciproducens sp. nov. isolated from feces of cow.</title>
        <authorList>
            <person name="Choi J.-Y."/>
        </authorList>
    </citation>
    <scope>NUCLEOTIDE SEQUENCE [LARGE SCALE GENOMIC DNA]</scope>
    <source>
        <strain evidence="2 3">AGMB10547</strain>
    </source>
</reference>
<dbReference type="Proteomes" id="UP000719942">
    <property type="component" value="Unassembled WGS sequence"/>
</dbReference>
<comment type="caution">
    <text evidence="2">The sequence shown here is derived from an EMBL/GenBank/DDBJ whole genome shotgun (WGS) entry which is preliminary data.</text>
</comment>
<sequence length="375" mass="43088">MGGQYMKPVKNELLPEIAGKFQFEGQYVGILPYGSGHINDTFSVFFQLEEQTRRYILQRINTNVFRKPVELMENVVGVTRYLHRAIAAAGGDPYRETLNLIPAWDGTYYYIDEDGGYWRSYYFIENTVTLQQTRTKEEFYDSARTFGRFQLLLADYPAATLHETIPLFHNTPNRILQFKEALAEDVKGRAAGVQEEIDFVLKQEEYTHLLVDMQARGELPLRVTHNDTKLNNVLVDSKTGKGVCVIDLDTVMPGLSLYDFGDSIRFGASTAAEDEQDLSKVHFDLELYEAYTKGFLEIAGKVLTNEEIRRLPDGAKMMTLECGIRFLADYLAGDTYFKISREGHNLDRARTQFRLVEEMDEKWDAMSQIVEKFCE</sequence>
<name>A0ABS7DNI0_9FIRM</name>
<dbReference type="Gene3D" id="3.90.1200.10">
    <property type="match status" value="1"/>
</dbReference>
<protein>
    <submittedName>
        <fullName evidence="2">Aminoglycoside phosphotransferase family protein</fullName>
    </submittedName>
</protein>
<organism evidence="2 3">
    <name type="scientific">Caproiciproducens faecalis</name>
    <dbReference type="NCBI Taxonomy" id="2820301"/>
    <lineage>
        <taxon>Bacteria</taxon>
        <taxon>Bacillati</taxon>
        <taxon>Bacillota</taxon>
        <taxon>Clostridia</taxon>
        <taxon>Eubacteriales</taxon>
        <taxon>Acutalibacteraceae</taxon>
        <taxon>Caproiciproducens</taxon>
    </lineage>
</organism>
<dbReference type="Pfam" id="PF01636">
    <property type="entry name" value="APH"/>
    <property type="match status" value="1"/>
</dbReference>
<evidence type="ECO:0000313" key="3">
    <source>
        <dbReference type="Proteomes" id="UP000719942"/>
    </source>
</evidence>
<accession>A0ABS7DNI0</accession>
<evidence type="ECO:0000313" key="2">
    <source>
        <dbReference type="EMBL" id="MBW7572642.1"/>
    </source>
</evidence>
<feature type="domain" description="Aminoglycoside phosphotransferase" evidence="1">
    <location>
        <begin position="32"/>
        <end position="288"/>
    </location>
</feature>
<evidence type="ECO:0000259" key="1">
    <source>
        <dbReference type="Pfam" id="PF01636"/>
    </source>
</evidence>
<proteinExistence type="predicted"/>
<dbReference type="InterPro" id="IPR011009">
    <property type="entry name" value="Kinase-like_dom_sf"/>
</dbReference>
<keyword evidence="3" id="KW-1185">Reference proteome</keyword>
<dbReference type="SUPFAM" id="SSF56112">
    <property type="entry name" value="Protein kinase-like (PK-like)"/>
    <property type="match status" value="1"/>
</dbReference>
<dbReference type="PANTHER" id="PTHR21064">
    <property type="entry name" value="AMINOGLYCOSIDE PHOSPHOTRANSFERASE DOMAIN-CONTAINING PROTEIN-RELATED"/>
    <property type="match status" value="1"/>
</dbReference>